<name>A0A4R7SSL0_9BACT</name>
<dbReference type="EMBL" id="SOCA01000001">
    <property type="protein sequence ID" value="TDU81765.1"/>
    <property type="molecule type" value="Genomic_DNA"/>
</dbReference>
<sequence>MNFDGDEFPHGAPNGGKDGENGDFMGSDGGRLIADIYGYLTLCRMTAKRVHD</sequence>
<dbReference type="AlphaFoldDB" id="A0A4R7SSL0"/>
<evidence type="ECO:0000256" key="1">
    <source>
        <dbReference type="SAM" id="MobiDB-lite"/>
    </source>
</evidence>
<feature type="region of interest" description="Disordered" evidence="1">
    <location>
        <begin position="1"/>
        <end position="24"/>
    </location>
</feature>
<dbReference type="Proteomes" id="UP000295662">
    <property type="component" value="Unassembled WGS sequence"/>
</dbReference>
<keyword evidence="3" id="KW-1185">Reference proteome</keyword>
<reference evidence="2 3" key="1">
    <citation type="submission" date="2019-03" db="EMBL/GenBank/DDBJ databases">
        <title>Genomic Encyclopedia of Archaeal and Bacterial Type Strains, Phase II (KMG-II): from individual species to whole genera.</title>
        <authorList>
            <person name="Goeker M."/>
        </authorList>
    </citation>
    <scope>NUCLEOTIDE SEQUENCE [LARGE SCALE GENOMIC DNA]</scope>
    <source>
        <strain evidence="2 3">ATCC 25309</strain>
    </source>
</reference>
<comment type="caution">
    <text evidence="2">The sequence shown here is derived from an EMBL/GenBank/DDBJ whole genome shotgun (WGS) entry which is preliminary data.</text>
</comment>
<proteinExistence type="predicted"/>
<gene>
    <name evidence="2" type="ORF">EI77_01075</name>
</gene>
<accession>A0A4R7SSL0</accession>
<organism evidence="2 3">
    <name type="scientific">Prosthecobacter fusiformis</name>
    <dbReference type="NCBI Taxonomy" id="48464"/>
    <lineage>
        <taxon>Bacteria</taxon>
        <taxon>Pseudomonadati</taxon>
        <taxon>Verrucomicrobiota</taxon>
        <taxon>Verrucomicrobiia</taxon>
        <taxon>Verrucomicrobiales</taxon>
        <taxon>Verrucomicrobiaceae</taxon>
        <taxon>Prosthecobacter</taxon>
    </lineage>
</organism>
<protein>
    <submittedName>
        <fullName evidence="2">Uncharacterized protein</fullName>
    </submittedName>
</protein>
<evidence type="ECO:0000313" key="2">
    <source>
        <dbReference type="EMBL" id="TDU81765.1"/>
    </source>
</evidence>
<evidence type="ECO:0000313" key="3">
    <source>
        <dbReference type="Proteomes" id="UP000295662"/>
    </source>
</evidence>